<evidence type="ECO:0000256" key="1">
    <source>
        <dbReference type="ARBA" id="ARBA00001954"/>
    </source>
</evidence>
<proteinExistence type="predicted"/>
<dbReference type="Proteomes" id="UP001651158">
    <property type="component" value="Unassembled WGS sequence"/>
</dbReference>
<reference evidence="2 3" key="1">
    <citation type="journal article" date="2022" name="Front. Cell. Infect. Microbiol.">
        <title>The Genomes of Two Strains of Taenia crassiceps the Animal Model for the Study of Human Cysticercosis.</title>
        <authorList>
            <person name="Bobes R.J."/>
            <person name="Estrada K."/>
            <person name="Rios-Valencia D.G."/>
            <person name="Calderon-Gallegos A."/>
            <person name="de la Torre P."/>
            <person name="Carrero J.C."/>
            <person name="Sanchez-Flores A."/>
            <person name="Laclette J.P."/>
        </authorList>
    </citation>
    <scope>NUCLEOTIDE SEQUENCE [LARGE SCALE GENOMIC DNA]</scope>
    <source>
        <strain evidence="2">WFUcys</strain>
    </source>
</reference>
<dbReference type="PANTHER" id="PTHR21052:SF0">
    <property type="entry name" value="ALPHA-KETOGLUTARATE-DEPENDENT DIOXYGENASE ALKB HOMOLOG 7, MITOCHONDRIAL"/>
    <property type="match status" value="1"/>
</dbReference>
<organism evidence="2 3">
    <name type="scientific">Taenia crassiceps</name>
    <dbReference type="NCBI Taxonomy" id="6207"/>
    <lineage>
        <taxon>Eukaryota</taxon>
        <taxon>Metazoa</taxon>
        <taxon>Spiralia</taxon>
        <taxon>Lophotrochozoa</taxon>
        <taxon>Platyhelminthes</taxon>
        <taxon>Cestoda</taxon>
        <taxon>Eucestoda</taxon>
        <taxon>Cyclophyllidea</taxon>
        <taxon>Taeniidae</taxon>
        <taxon>Taenia</taxon>
    </lineage>
</organism>
<protein>
    <recommendedName>
        <fullName evidence="4">Fe2OG dioxygenase domain-containing protein</fullName>
    </recommendedName>
</protein>
<gene>
    <name evidence="2" type="ORF">TcWFU_002195</name>
</gene>
<comment type="caution">
    <text evidence="2">The sequence shown here is derived from an EMBL/GenBank/DDBJ whole genome shotgun (WGS) entry which is preliminary data.</text>
</comment>
<sequence>MLRIASLTSSLNRFTVFRVFRYLTSGAAVSSESNNRLVEFQDDFVKKLVGEELVTIPDFITEEEERSLLSEIDQILSRSGYQTVHWDNAIKDFRETERKNWRAVNRPIIDRLRQKTLDVLKEELRPGGAQRASSFDDLLPYIHVLDLAPTGWIKPHVDSIRYCGGVVAVLSLLADSVVRFTVAPESEVAPSTALLPGSRMDLILPPPGASTDVWVRRRMLYIMRGATRYRLTHAILPNNSQIPGTAHVVHRDRRITVMCRPRPE</sequence>
<dbReference type="InterPro" id="IPR032870">
    <property type="entry name" value="ALKBH7-like"/>
</dbReference>
<dbReference type="SUPFAM" id="SSF51197">
    <property type="entry name" value="Clavaminate synthase-like"/>
    <property type="match status" value="1"/>
</dbReference>
<evidence type="ECO:0000313" key="3">
    <source>
        <dbReference type="Proteomes" id="UP001651158"/>
    </source>
</evidence>
<dbReference type="EMBL" id="JAKROA010000006">
    <property type="protein sequence ID" value="KAL5106087.1"/>
    <property type="molecule type" value="Genomic_DNA"/>
</dbReference>
<evidence type="ECO:0008006" key="4">
    <source>
        <dbReference type="Google" id="ProtNLM"/>
    </source>
</evidence>
<dbReference type="InterPro" id="IPR037151">
    <property type="entry name" value="AlkB-like_sf"/>
</dbReference>
<accession>A0ABR4Q907</accession>
<keyword evidence="3" id="KW-1185">Reference proteome</keyword>
<dbReference type="Gene3D" id="2.60.120.590">
    <property type="entry name" value="Alpha-ketoglutarate-dependent dioxygenase AlkB-like"/>
    <property type="match status" value="1"/>
</dbReference>
<dbReference type="PANTHER" id="PTHR21052">
    <property type="entry name" value="SPERMATOGENESIS ASSOCIATED 11-RELATED"/>
    <property type="match status" value="1"/>
</dbReference>
<evidence type="ECO:0000313" key="2">
    <source>
        <dbReference type="EMBL" id="KAL5106087.1"/>
    </source>
</evidence>
<comment type="cofactor">
    <cofactor evidence="1">
        <name>Fe(2+)</name>
        <dbReference type="ChEBI" id="CHEBI:29033"/>
    </cofactor>
</comment>
<name>A0ABR4Q907_9CEST</name>